<evidence type="ECO:0000256" key="9">
    <source>
        <dbReference type="NCBIfam" id="TIGR01400"/>
    </source>
</evidence>
<keyword evidence="11" id="KW-0282">Flagellum</keyword>
<evidence type="ECO:0000256" key="2">
    <source>
        <dbReference type="ARBA" id="ARBA00009772"/>
    </source>
</evidence>
<dbReference type="PANTHER" id="PTHR30065">
    <property type="entry name" value="FLAGELLAR BIOSYNTHETIC PROTEIN FLIR"/>
    <property type="match status" value="1"/>
</dbReference>
<keyword evidence="8 10" id="KW-0975">Bacterial flagellum</keyword>
<dbReference type="Pfam" id="PF01311">
    <property type="entry name" value="Bac_export_1"/>
    <property type="match status" value="1"/>
</dbReference>
<evidence type="ECO:0000256" key="8">
    <source>
        <dbReference type="ARBA" id="ARBA00023143"/>
    </source>
</evidence>
<name>A0A662D458_UNCAE</name>
<keyword evidence="6 10" id="KW-1133">Transmembrane helix</keyword>
<comment type="caution">
    <text evidence="11">The sequence shown here is derived from an EMBL/GenBank/DDBJ whole genome shotgun (WGS) entry which is preliminary data.</text>
</comment>
<dbReference type="GO" id="GO:0005886">
    <property type="term" value="C:plasma membrane"/>
    <property type="evidence" value="ECO:0007669"/>
    <property type="project" value="UniProtKB-SubCell"/>
</dbReference>
<dbReference type="PANTHER" id="PTHR30065:SF1">
    <property type="entry name" value="SURFACE PRESENTATION OF ANTIGENS PROTEIN SPAR"/>
    <property type="match status" value="1"/>
</dbReference>
<gene>
    <name evidence="11" type="primary">fliR</name>
    <name evidence="11" type="ORF">DRZ78_02230</name>
</gene>
<evidence type="ECO:0000256" key="1">
    <source>
        <dbReference type="ARBA" id="ARBA00002578"/>
    </source>
</evidence>
<feature type="transmembrane region" description="Helical" evidence="10">
    <location>
        <begin position="216"/>
        <end position="242"/>
    </location>
</feature>
<keyword evidence="5 10" id="KW-0812">Transmembrane</keyword>
<dbReference type="Proteomes" id="UP000277457">
    <property type="component" value="Unassembled WGS sequence"/>
</dbReference>
<keyword evidence="7 10" id="KW-0472">Membrane</keyword>
<dbReference type="GO" id="GO:0009425">
    <property type="term" value="C:bacterial-type flagellum basal body"/>
    <property type="evidence" value="ECO:0007669"/>
    <property type="project" value="UniProtKB-SubCell"/>
</dbReference>
<sequence length="262" mass="29088">MDFLRTISVEKVEIFILILARITGTMMTAPILGSNLIPRQIKAGISIIFALILFPVVLKTQVVSLPMEWVTWSIEIIRELILGIILGYSVKLLFLGVEFAGQIVGFQMGLGIANVFEAQSQSQVSIISEFKNIIAIMIFLSLNAHHYFLRGLTDSFILVPLSNFSPHLPLIKRLVILVDNIFIISLKIGAPIIAALLLTEIALGIIARVVPQMNVFIVALPLRIGVGLLIIAFSLPFFLYILRGLFSNLYKDILILLYAMRG</sequence>
<keyword evidence="11" id="KW-0969">Cilium</keyword>
<comment type="function">
    <text evidence="1 10">Role in flagellar biosynthesis.</text>
</comment>
<organism evidence="11 12">
    <name type="scientific">Aerophobetes bacterium</name>
    <dbReference type="NCBI Taxonomy" id="2030807"/>
    <lineage>
        <taxon>Bacteria</taxon>
        <taxon>Candidatus Aerophobota</taxon>
    </lineage>
</organism>
<comment type="similarity">
    <text evidence="2 10">Belongs to the FliR/MopE/SpaR family.</text>
</comment>
<dbReference type="InterPro" id="IPR006303">
    <property type="entry name" value="FliR"/>
</dbReference>
<proteinExistence type="inferred from homology"/>
<evidence type="ECO:0000313" key="12">
    <source>
        <dbReference type="Proteomes" id="UP000277457"/>
    </source>
</evidence>
<dbReference type="AlphaFoldDB" id="A0A662D458"/>
<dbReference type="GO" id="GO:0006605">
    <property type="term" value="P:protein targeting"/>
    <property type="evidence" value="ECO:0007669"/>
    <property type="project" value="UniProtKB-UniRule"/>
</dbReference>
<keyword evidence="4 10" id="KW-1003">Cell membrane</keyword>
<comment type="subcellular location">
    <subcellularLocation>
        <location evidence="10">Cell membrane</location>
        <topology evidence="10">Multi-pass membrane protein</topology>
    </subcellularLocation>
    <subcellularLocation>
        <location evidence="10">Bacterial flagellum basal body</location>
    </subcellularLocation>
</comment>
<dbReference type="GO" id="GO:0044780">
    <property type="term" value="P:bacterial-type flagellum assembly"/>
    <property type="evidence" value="ECO:0007669"/>
    <property type="project" value="UniProtKB-UniRule"/>
</dbReference>
<reference evidence="11 12" key="1">
    <citation type="submission" date="2018-06" db="EMBL/GenBank/DDBJ databases">
        <title>Extensive metabolic versatility and redundancy in microbially diverse, dynamic hydrothermal sediments.</title>
        <authorList>
            <person name="Dombrowski N."/>
            <person name="Teske A."/>
            <person name="Baker B.J."/>
        </authorList>
    </citation>
    <scope>NUCLEOTIDE SEQUENCE [LARGE SCALE GENOMIC DNA]</scope>
    <source>
        <strain evidence="11">B7_G13</strain>
    </source>
</reference>
<dbReference type="InterPro" id="IPR002010">
    <property type="entry name" value="T3SS_IM_R"/>
</dbReference>
<evidence type="ECO:0000313" key="11">
    <source>
        <dbReference type="EMBL" id="RLE07861.1"/>
    </source>
</evidence>
<dbReference type="NCBIfam" id="TIGR01400">
    <property type="entry name" value="fliR"/>
    <property type="match status" value="1"/>
</dbReference>
<accession>A0A662D458</accession>
<evidence type="ECO:0000256" key="3">
    <source>
        <dbReference type="ARBA" id="ARBA00021717"/>
    </source>
</evidence>
<keyword evidence="11" id="KW-0966">Cell projection</keyword>
<evidence type="ECO:0000256" key="7">
    <source>
        <dbReference type="ARBA" id="ARBA00023136"/>
    </source>
</evidence>
<evidence type="ECO:0000256" key="4">
    <source>
        <dbReference type="ARBA" id="ARBA00022475"/>
    </source>
</evidence>
<evidence type="ECO:0000256" key="10">
    <source>
        <dbReference type="RuleBase" id="RU362071"/>
    </source>
</evidence>
<feature type="transmembrane region" description="Helical" evidence="10">
    <location>
        <begin position="12"/>
        <end position="32"/>
    </location>
</feature>
<evidence type="ECO:0000256" key="5">
    <source>
        <dbReference type="ARBA" id="ARBA00022692"/>
    </source>
</evidence>
<feature type="transmembrane region" description="Helical" evidence="10">
    <location>
        <begin position="44"/>
        <end position="64"/>
    </location>
</feature>
<protein>
    <recommendedName>
        <fullName evidence="3 9">Flagellar biosynthetic protein FliR</fullName>
    </recommendedName>
</protein>
<dbReference type="PRINTS" id="PR00953">
    <property type="entry name" value="TYPE3IMRPROT"/>
</dbReference>
<evidence type="ECO:0000256" key="6">
    <source>
        <dbReference type="ARBA" id="ARBA00022989"/>
    </source>
</evidence>
<feature type="transmembrane region" description="Helical" evidence="10">
    <location>
        <begin position="193"/>
        <end position="210"/>
    </location>
</feature>
<dbReference type="EMBL" id="QMPY01000062">
    <property type="protein sequence ID" value="RLE07861.1"/>
    <property type="molecule type" value="Genomic_DNA"/>
</dbReference>
<feature type="transmembrane region" description="Helical" evidence="10">
    <location>
        <begin position="76"/>
        <end position="94"/>
    </location>
</feature>